<gene>
    <name evidence="7" type="ORF">HZY62_05375</name>
    <name evidence="8" type="ORF">LX92_00206</name>
</gene>
<feature type="transmembrane region" description="Helical" evidence="5">
    <location>
        <begin position="20"/>
        <end position="50"/>
    </location>
</feature>
<protein>
    <submittedName>
        <fullName evidence="7 8">O-antigen ligase</fullName>
    </submittedName>
</protein>
<feature type="transmembrane region" description="Helical" evidence="5">
    <location>
        <begin position="345"/>
        <end position="365"/>
    </location>
</feature>
<dbReference type="RefSeq" id="WP_109648415.1">
    <property type="nucleotide sequence ID" value="NZ_JACWLN010000002.1"/>
</dbReference>
<comment type="caution">
    <text evidence="8">The sequence shown here is derived from an EMBL/GenBank/DDBJ whole genome shotgun (WGS) entry which is preliminary data.</text>
</comment>
<dbReference type="EMBL" id="JACWLN010000002">
    <property type="protein sequence ID" value="MBD1260009.1"/>
    <property type="molecule type" value="Genomic_DNA"/>
</dbReference>
<evidence type="ECO:0000313" key="10">
    <source>
        <dbReference type="Proteomes" id="UP000651837"/>
    </source>
</evidence>
<feature type="transmembrane region" description="Helical" evidence="5">
    <location>
        <begin position="179"/>
        <end position="196"/>
    </location>
</feature>
<evidence type="ECO:0000256" key="1">
    <source>
        <dbReference type="ARBA" id="ARBA00004141"/>
    </source>
</evidence>
<dbReference type="EMBL" id="QGGQ01000001">
    <property type="protein sequence ID" value="PWK25467.1"/>
    <property type="molecule type" value="Genomic_DNA"/>
</dbReference>
<reference evidence="7 10" key="2">
    <citation type="submission" date="2020-07" db="EMBL/GenBank/DDBJ databases">
        <title>The draft genome sequence of Maribacter polysiphoniae KCTC 22021.</title>
        <authorList>
            <person name="Mu L."/>
        </authorList>
    </citation>
    <scope>NUCLEOTIDE SEQUENCE [LARGE SCALE GENOMIC DNA]</scope>
    <source>
        <strain evidence="7 10">KCTC 22021</strain>
    </source>
</reference>
<feature type="transmembrane region" description="Helical" evidence="5">
    <location>
        <begin position="371"/>
        <end position="391"/>
    </location>
</feature>
<dbReference type="GO" id="GO:0016874">
    <property type="term" value="F:ligase activity"/>
    <property type="evidence" value="ECO:0007669"/>
    <property type="project" value="UniProtKB-KW"/>
</dbReference>
<keyword evidence="10" id="KW-1185">Reference proteome</keyword>
<keyword evidence="2 5" id="KW-0812">Transmembrane</keyword>
<keyword evidence="3 5" id="KW-1133">Transmembrane helix</keyword>
<evidence type="ECO:0000256" key="5">
    <source>
        <dbReference type="SAM" id="Phobius"/>
    </source>
</evidence>
<evidence type="ECO:0000259" key="6">
    <source>
        <dbReference type="Pfam" id="PF04932"/>
    </source>
</evidence>
<evidence type="ECO:0000313" key="9">
    <source>
        <dbReference type="Proteomes" id="UP000245667"/>
    </source>
</evidence>
<keyword evidence="8" id="KW-0436">Ligase</keyword>
<name>A0A316E456_9FLAO</name>
<evidence type="ECO:0000256" key="4">
    <source>
        <dbReference type="ARBA" id="ARBA00023136"/>
    </source>
</evidence>
<dbReference type="Proteomes" id="UP000651837">
    <property type="component" value="Unassembled WGS sequence"/>
</dbReference>
<feature type="domain" description="O-antigen ligase-related" evidence="6">
    <location>
        <begin position="207"/>
        <end position="357"/>
    </location>
</feature>
<comment type="subcellular location">
    <subcellularLocation>
        <location evidence="1">Membrane</location>
        <topology evidence="1">Multi-pass membrane protein</topology>
    </subcellularLocation>
</comment>
<evidence type="ECO:0000313" key="8">
    <source>
        <dbReference type="EMBL" id="PWK25467.1"/>
    </source>
</evidence>
<dbReference type="GO" id="GO:0016020">
    <property type="term" value="C:membrane"/>
    <property type="evidence" value="ECO:0007669"/>
    <property type="project" value="UniProtKB-SubCell"/>
</dbReference>
<feature type="transmembrane region" description="Helical" evidence="5">
    <location>
        <begin position="86"/>
        <end position="105"/>
    </location>
</feature>
<keyword evidence="4 5" id="KW-0472">Membrane</keyword>
<feature type="transmembrane region" description="Helical" evidence="5">
    <location>
        <begin position="62"/>
        <end position="80"/>
    </location>
</feature>
<feature type="transmembrane region" description="Helical" evidence="5">
    <location>
        <begin position="244"/>
        <end position="261"/>
    </location>
</feature>
<evidence type="ECO:0000256" key="2">
    <source>
        <dbReference type="ARBA" id="ARBA00022692"/>
    </source>
</evidence>
<dbReference type="OrthoDB" id="1430552at2"/>
<evidence type="ECO:0000313" key="7">
    <source>
        <dbReference type="EMBL" id="MBD1260009.1"/>
    </source>
</evidence>
<dbReference type="Pfam" id="PF04932">
    <property type="entry name" value="Wzy_C"/>
    <property type="match status" value="1"/>
</dbReference>
<sequence>MKKLFVKLGEEPTLSLFWNSILIGFLLLPISINPSTPFFVIAMLLGAFYSIKNKSKIDKKDLYFLCLPILWILLVISLIYTNNIKTGIDLITRMIPIAIFPLLLLYIRENEDVLRKLFTMLLIGILASMAINLFLALNNSLSIVESQLIFDASYEGGFSFYESFNHGGNHFFGTRFSNTIHPTYIALYILISLVYFGKNGIRFKYIVFAALLVYLFLLSSRAALMVLLSYAFLFIFYFGDMKKRIGLGLLALSAVILFIFLNPRTKTFYERIITFKEKKNYNYTTSEQSRILIYHTCMELIKKRPIMGYGIGDANDVLQEEYSANSYLTLAKNQYNAHSQFFQTFLQAGIIAFVILIVPIGLIFSKGLRNPYVLAAIIAIVILMGFESLLVRYNGIIFYAIIIPLLMRNDNEFLKNSLRQFQKL</sequence>
<dbReference type="PANTHER" id="PTHR37422:SF13">
    <property type="entry name" value="LIPOPOLYSACCHARIDE BIOSYNTHESIS PROTEIN PA4999-RELATED"/>
    <property type="match status" value="1"/>
</dbReference>
<dbReference type="AlphaFoldDB" id="A0A316E456"/>
<feature type="transmembrane region" description="Helical" evidence="5">
    <location>
        <begin position="205"/>
        <end position="238"/>
    </location>
</feature>
<reference evidence="8 9" key="1">
    <citation type="submission" date="2018-05" db="EMBL/GenBank/DDBJ databases">
        <title>Genomic Encyclopedia of Archaeal and Bacterial Type Strains, Phase II (KMG-II): from individual species to whole genera.</title>
        <authorList>
            <person name="Goeker M."/>
        </authorList>
    </citation>
    <scope>NUCLEOTIDE SEQUENCE [LARGE SCALE GENOMIC DNA]</scope>
    <source>
        <strain evidence="8 9">DSM 23514</strain>
    </source>
</reference>
<dbReference type="PANTHER" id="PTHR37422">
    <property type="entry name" value="TEICHURONIC ACID BIOSYNTHESIS PROTEIN TUAE"/>
    <property type="match status" value="1"/>
</dbReference>
<dbReference type="InterPro" id="IPR051533">
    <property type="entry name" value="WaaL-like"/>
</dbReference>
<dbReference type="Proteomes" id="UP000245667">
    <property type="component" value="Unassembled WGS sequence"/>
</dbReference>
<organism evidence="8 9">
    <name type="scientific">Maribacter polysiphoniae</name>
    <dbReference type="NCBI Taxonomy" id="429344"/>
    <lineage>
        <taxon>Bacteria</taxon>
        <taxon>Pseudomonadati</taxon>
        <taxon>Bacteroidota</taxon>
        <taxon>Flavobacteriia</taxon>
        <taxon>Flavobacteriales</taxon>
        <taxon>Flavobacteriaceae</taxon>
        <taxon>Maribacter</taxon>
    </lineage>
</organism>
<accession>A0A316E456</accession>
<feature type="transmembrane region" description="Helical" evidence="5">
    <location>
        <begin position="117"/>
        <end position="137"/>
    </location>
</feature>
<proteinExistence type="predicted"/>
<dbReference type="InterPro" id="IPR007016">
    <property type="entry name" value="O-antigen_ligase-rel_domated"/>
</dbReference>
<evidence type="ECO:0000256" key="3">
    <source>
        <dbReference type="ARBA" id="ARBA00022989"/>
    </source>
</evidence>